<keyword evidence="1" id="KW-1133">Transmembrane helix</keyword>
<keyword evidence="1" id="KW-0812">Transmembrane</keyword>
<dbReference type="Proteomes" id="UP000050280">
    <property type="component" value="Unassembled WGS sequence"/>
</dbReference>
<keyword evidence="3" id="KW-1185">Reference proteome</keyword>
<sequence>MSFLILGPTICSLLFIVCFFILHGNKKNTFQNQLILIS</sequence>
<dbReference type="AlphaFoldDB" id="A0A0P7B1C3"/>
<evidence type="ECO:0000256" key="1">
    <source>
        <dbReference type="SAM" id="Phobius"/>
    </source>
</evidence>
<keyword evidence="1" id="KW-0472">Membrane</keyword>
<protein>
    <submittedName>
        <fullName evidence="2">Uncharacterized protein</fullName>
    </submittedName>
</protein>
<organism evidence="2 3">
    <name type="scientific">Croceitalea dokdonensis DOKDO 023</name>
    <dbReference type="NCBI Taxonomy" id="1300341"/>
    <lineage>
        <taxon>Bacteria</taxon>
        <taxon>Pseudomonadati</taxon>
        <taxon>Bacteroidota</taxon>
        <taxon>Flavobacteriia</taxon>
        <taxon>Flavobacteriales</taxon>
        <taxon>Flavobacteriaceae</taxon>
        <taxon>Croceitalea</taxon>
    </lineage>
</organism>
<evidence type="ECO:0000313" key="2">
    <source>
        <dbReference type="EMBL" id="KPM32825.1"/>
    </source>
</evidence>
<dbReference type="STRING" id="1300341.I595_1251"/>
<evidence type="ECO:0000313" key="3">
    <source>
        <dbReference type="Proteomes" id="UP000050280"/>
    </source>
</evidence>
<feature type="transmembrane region" description="Helical" evidence="1">
    <location>
        <begin position="6"/>
        <end position="24"/>
    </location>
</feature>
<proteinExistence type="predicted"/>
<comment type="caution">
    <text evidence="2">The sequence shown here is derived from an EMBL/GenBank/DDBJ whole genome shotgun (WGS) entry which is preliminary data.</text>
</comment>
<dbReference type="EMBL" id="LDJX01000002">
    <property type="protein sequence ID" value="KPM32825.1"/>
    <property type="molecule type" value="Genomic_DNA"/>
</dbReference>
<accession>A0A0P7B1C3</accession>
<reference evidence="2 3" key="1">
    <citation type="submission" date="2015-09" db="EMBL/GenBank/DDBJ databases">
        <title>Genome sequence of the marine flavobacterium Croceitalea dokdonensis DOKDO 023 that contains proton- and sodium-pumping rhodopsins.</title>
        <authorList>
            <person name="Kwon S.-K."/>
            <person name="Lee H.K."/>
            <person name="Kwak M.-J."/>
            <person name="Kim J.F."/>
        </authorList>
    </citation>
    <scope>NUCLEOTIDE SEQUENCE [LARGE SCALE GENOMIC DNA]</scope>
    <source>
        <strain evidence="2 3">DOKDO 023</strain>
    </source>
</reference>
<gene>
    <name evidence="2" type="ORF">I595_1251</name>
</gene>
<name>A0A0P7B1C3_9FLAO</name>